<feature type="transmembrane region" description="Helical" evidence="1">
    <location>
        <begin position="18"/>
        <end position="38"/>
    </location>
</feature>
<reference evidence="2 3" key="1">
    <citation type="submission" date="2017-03" db="EMBL/GenBank/DDBJ databases">
        <authorList>
            <person name="Afonso C.L."/>
            <person name="Miller P.J."/>
            <person name="Scott M.A."/>
            <person name="Spackman E."/>
            <person name="Goraichik I."/>
            <person name="Dimitrov K.M."/>
            <person name="Suarez D.L."/>
            <person name="Swayne D.E."/>
        </authorList>
    </citation>
    <scope>NUCLEOTIDE SEQUENCE [LARGE SCALE GENOMIC DNA]</scope>
    <source>
        <strain evidence="2">PRJEB14757</strain>
    </source>
</reference>
<feature type="transmembrane region" description="Helical" evidence="1">
    <location>
        <begin position="102"/>
        <end position="122"/>
    </location>
</feature>
<keyword evidence="3" id="KW-1185">Reference proteome</keyword>
<keyword evidence="1" id="KW-0812">Transmembrane</keyword>
<feature type="transmembrane region" description="Helical" evidence="1">
    <location>
        <begin position="50"/>
        <end position="72"/>
    </location>
</feature>
<keyword evidence="1" id="KW-1133">Transmembrane helix</keyword>
<evidence type="ECO:0000313" key="3">
    <source>
        <dbReference type="Proteomes" id="UP000191931"/>
    </source>
</evidence>
<accession>A0A1W1H5H1</accession>
<protein>
    <submittedName>
        <fullName evidence="2">Uncharacterized protein</fullName>
    </submittedName>
</protein>
<sequence length="181" mass="20970">MPVPAFATQMHSSSEGVLVHQLGHLFFLFSMVILYFTIQGKQLHDEKGWRYIQFSALFFVLWNLDALTVHFLDNQTHIVIPHIRSIWEIEFDLSKSSSQLAMFYYFLRLDHLLCLPGMIFLWRGLALLLKQNEQEPLSPVDSNDHLPSKLPLPVGVSATLDHENGMFFQDKDPQKTENLRS</sequence>
<name>A0A1W1H5H1_9BACT</name>
<evidence type="ECO:0000256" key="1">
    <source>
        <dbReference type="SAM" id="Phobius"/>
    </source>
</evidence>
<evidence type="ECO:0000313" key="2">
    <source>
        <dbReference type="EMBL" id="SLM27625.1"/>
    </source>
</evidence>
<dbReference type="STRING" id="1246637.MTBBW1_1040082"/>
<gene>
    <name evidence="2" type="ORF">MTBBW1_1040082</name>
</gene>
<proteinExistence type="predicted"/>
<dbReference type="AlphaFoldDB" id="A0A1W1H5H1"/>
<dbReference type="EMBL" id="FWEV01000007">
    <property type="protein sequence ID" value="SLM27625.1"/>
    <property type="molecule type" value="Genomic_DNA"/>
</dbReference>
<dbReference type="Proteomes" id="UP000191931">
    <property type="component" value="Unassembled WGS sequence"/>
</dbReference>
<organism evidence="2 3">
    <name type="scientific">Desulfamplus magnetovallimortis</name>
    <dbReference type="NCBI Taxonomy" id="1246637"/>
    <lineage>
        <taxon>Bacteria</taxon>
        <taxon>Pseudomonadati</taxon>
        <taxon>Thermodesulfobacteriota</taxon>
        <taxon>Desulfobacteria</taxon>
        <taxon>Desulfobacterales</taxon>
        <taxon>Desulfobacteraceae</taxon>
        <taxon>Desulfamplus</taxon>
    </lineage>
</organism>
<keyword evidence="1" id="KW-0472">Membrane</keyword>